<accession>A0A5C8HT21</accession>
<gene>
    <name evidence="1" type="ORF">FVP60_05825</name>
</gene>
<dbReference type="AlphaFoldDB" id="A0A5C8HT21"/>
<reference evidence="1 2" key="1">
    <citation type="submission" date="2019-08" db="EMBL/GenBank/DDBJ databases">
        <authorList>
            <person name="Dong K."/>
        </authorList>
    </citation>
    <scope>NUCLEOTIDE SEQUENCE [LARGE SCALE GENOMIC DNA]</scope>
    <source>
        <strain evidence="1 2">M4-8</strain>
    </source>
</reference>
<dbReference type="EMBL" id="VRSW01000001">
    <property type="protein sequence ID" value="TXK06469.1"/>
    <property type="molecule type" value="Genomic_DNA"/>
</dbReference>
<protein>
    <submittedName>
        <fullName evidence="1">Uncharacterized protein</fullName>
    </submittedName>
</protein>
<organism evidence="1 2">
    <name type="scientific">Microbacterium mitrae</name>
    <dbReference type="NCBI Taxonomy" id="664640"/>
    <lineage>
        <taxon>Bacteria</taxon>
        <taxon>Bacillati</taxon>
        <taxon>Actinomycetota</taxon>
        <taxon>Actinomycetes</taxon>
        <taxon>Micrococcales</taxon>
        <taxon>Microbacteriaceae</taxon>
        <taxon>Microbacterium</taxon>
    </lineage>
</organism>
<dbReference type="OrthoDB" id="5045212at2"/>
<dbReference type="RefSeq" id="WP_147825273.1">
    <property type="nucleotide sequence ID" value="NZ_BAAARG010000001.1"/>
</dbReference>
<evidence type="ECO:0000313" key="1">
    <source>
        <dbReference type="EMBL" id="TXK06469.1"/>
    </source>
</evidence>
<keyword evidence="2" id="KW-1185">Reference proteome</keyword>
<comment type="caution">
    <text evidence="1">The sequence shown here is derived from an EMBL/GenBank/DDBJ whole genome shotgun (WGS) entry which is preliminary data.</text>
</comment>
<proteinExistence type="predicted"/>
<sequence length="259" mass="29025">MTDRACINGCIIPAQHFAACPDYGTQDATCQGCVPASAADGILICHRCRGRLTRALEAIPALLSHLRELTDTHSVRTLKDTRRSVEQGTLAPVDVDILDAMRDLEMIIGLTLHGQNPTAPEILTRARELVWGIIAQLPEIANDHAALTEWWNLTVAATVPDHPGFWTVNRVRNRWPLVDRRRHAGRECVVCDLKYVVIVPPSRGGAPTWYQCTNCHWERNDLDEDGLYAAVYGPYNEREPLVSTGIELDSQRWRRTTTN</sequence>
<name>A0A5C8HT21_9MICO</name>
<dbReference type="Proteomes" id="UP000321196">
    <property type="component" value="Unassembled WGS sequence"/>
</dbReference>
<evidence type="ECO:0000313" key="2">
    <source>
        <dbReference type="Proteomes" id="UP000321196"/>
    </source>
</evidence>